<feature type="transmembrane region" description="Helical" evidence="1">
    <location>
        <begin position="14"/>
        <end position="34"/>
    </location>
</feature>
<dbReference type="Proteomes" id="UP000696485">
    <property type="component" value="Unassembled WGS sequence"/>
</dbReference>
<keyword evidence="1" id="KW-0812">Transmembrane</keyword>
<evidence type="ECO:0000313" key="2">
    <source>
        <dbReference type="EMBL" id="KAF9332354.1"/>
    </source>
</evidence>
<reference evidence="2" key="1">
    <citation type="journal article" date="2020" name="Fungal Divers.">
        <title>Resolving the Mortierellaceae phylogeny through synthesis of multi-gene phylogenetics and phylogenomics.</title>
        <authorList>
            <person name="Vandepol N."/>
            <person name="Liber J."/>
            <person name="Desiro A."/>
            <person name="Na H."/>
            <person name="Kennedy M."/>
            <person name="Barry K."/>
            <person name="Grigoriev I.V."/>
            <person name="Miller A.N."/>
            <person name="O'Donnell K."/>
            <person name="Stajich J.E."/>
            <person name="Bonito G."/>
        </authorList>
    </citation>
    <scope>NUCLEOTIDE SEQUENCE</scope>
    <source>
        <strain evidence="2">NVP1</strain>
    </source>
</reference>
<organism evidence="2 3">
    <name type="scientific">Podila minutissima</name>
    <dbReference type="NCBI Taxonomy" id="64525"/>
    <lineage>
        <taxon>Eukaryota</taxon>
        <taxon>Fungi</taxon>
        <taxon>Fungi incertae sedis</taxon>
        <taxon>Mucoromycota</taxon>
        <taxon>Mortierellomycotina</taxon>
        <taxon>Mortierellomycetes</taxon>
        <taxon>Mortierellales</taxon>
        <taxon>Mortierellaceae</taxon>
        <taxon>Podila</taxon>
    </lineage>
</organism>
<protein>
    <submittedName>
        <fullName evidence="2">Uncharacterized protein</fullName>
    </submittedName>
</protein>
<evidence type="ECO:0000313" key="3">
    <source>
        <dbReference type="Proteomes" id="UP000696485"/>
    </source>
</evidence>
<dbReference type="EMBL" id="JAAAUY010000265">
    <property type="protein sequence ID" value="KAF9332354.1"/>
    <property type="molecule type" value="Genomic_DNA"/>
</dbReference>
<proteinExistence type="predicted"/>
<dbReference type="CDD" id="cd22888">
    <property type="entry name" value="CcO_VIIa_fungal"/>
    <property type="match status" value="1"/>
</dbReference>
<keyword evidence="3" id="KW-1185">Reference proteome</keyword>
<keyword evidence="1" id="KW-0472">Membrane</keyword>
<keyword evidence="1" id="KW-1133">Transmembrane helix</keyword>
<name>A0A9P5SLQ5_9FUNG</name>
<dbReference type="AlphaFoldDB" id="A0A9P5SLQ5"/>
<accession>A0A9P5SLQ5</accession>
<comment type="caution">
    <text evidence="2">The sequence shown here is derived from an EMBL/GenBank/DDBJ whole genome shotgun (WGS) entry which is preliminary data.</text>
</comment>
<gene>
    <name evidence="2" type="ORF">BG006_004777</name>
</gene>
<evidence type="ECO:0000256" key="1">
    <source>
        <dbReference type="SAM" id="Phobius"/>
    </source>
</evidence>
<sequence>MAIAPVQHMLSKSMLTHIGIALTLGGGSAYTFWYKDVMVRREMRDQYYIKDRAERAARS</sequence>